<dbReference type="InterPro" id="IPR029479">
    <property type="entry name" value="Nitroreductase"/>
</dbReference>
<feature type="domain" description="Nitroreductase" evidence="2">
    <location>
        <begin position="28"/>
        <end position="67"/>
    </location>
</feature>
<dbReference type="SUPFAM" id="SSF55469">
    <property type="entry name" value="FMN-dependent nitroreductase-like"/>
    <property type="match status" value="1"/>
</dbReference>
<dbReference type="Proteomes" id="UP001165065">
    <property type="component" value="Unassembled WGS sequence"/>
</dbReference>
<organism evidence="3 4">
    <name type="scientific">Triparma columacea</name>
    <dbReference type="NCBI Taxonomy" id="722753"/>
    <lineage>
        <taxon>Eukaryota</taxon>
        <taxon>Sar</taxon>
        <taxon>Stramenopiles</taxon>
        <taxon>Ochrophyta</taxon>
        <taxon>Bolidophyceae</taxon>
        <taxon>Parmales</taxon>
        <taxon>Triparmaceae</taxon>
        <taxon>Triparma</taxon>
    </lineage>
</organism>
<sequence length="193" mass="20716">MIRSLLFISALIASSVNSLAFTNPATLRRSVARFTDAPVDSTVVDAALEAAILAPNHFMSEPWRFYIPGPQTTASLCNLNPEKTKMFEKVPNWLVVTMKSENEKHSKLWLEDLSAVSCAVQNFMTSLAGEGVGSKWMTGALGSPPEAILGTVKAGEGEELVAAVWFGIPEKELEGAKAPPRKLGVAGTLTKLD</sequence>
<protein>
    <recommendedName>
        <fullName evidence="2">Nitroreductase domain-containing protein</fullName>
    </recommendedName>
</protein>
<dbReference type="PANTHER" id="PTHR43821">
    <property type="entry name" value="NAD(P)H NITROREDUCTASE YDJA-RELATED"/>
    <property type="match status" value="1"/>
</dbReference>
<dbReference type="InterPro" id="IPR052530">
    <property type="entry name" value="NAD(P)H_nitroreductase"/>
</dbReference>
<dbReference type="OrthoDB" id="26525at2759"/>
<keyword evidence="4" id="KW-1185">Reference proteome</keyword>
<dbReference type="EMBL" id="BRYA01000001">
    <property type="protein sequence ID" value="GMI30570.1"/>
    <property type="molecule type" value="Genomic_DNA"/>
</dbReference>
<feature type="signal peptide" evidence="1">
    <location>
        <begin position="1"/>
        <end position="20"/>
    </location>
</feature>
<dbReference type="AlphaFoldDB" id="A0A9W7G2T6"/>
<proteinExistence type="predicted"/>
<dbReference type="Pfam" id="PF00881">
    <property type="entry name" value="Nitroreductase"/>
    <property type="match status" value="1"/>
</dbReference>
<feature type="chain" id="PRO_5040791323" description="Nitroreductase domain-containing protein" evidence="1">
    <location>
        <begin position="21"/>
        <end position="193"/>
    </location>
</feature>
<dbReference type="GO" id="GO:0016491">
    <property type="term" value="F:oxidoreductase activity"/>
    <property type="evidence" value="ECO:0007669"/>
    <property type="project" value="InterPro"/>
</dbReference>
<gene>
    <name evidence="3" type="ORF">TrCOL_g2214</name>
</gene>
<evidence type="ECO:0000313" key="4">
    <source>
        <dbReference type="Proteomes" id="UP001165065"/>
    </source>
</evidence>
<evidence type="ECO:0000256" key="1">
    <source>
        <dbReference type="SAM" id="SignalP"/>
    </source>
</evidence>
<evidence type="ECO:0000313" key="3">
    <source>
        <dbReference type="EMBL" id="GMI30570.1"/>
    </source>
</evidence>
<comment type="caution">
    <text evidence="3">The sequence shown here is derived from an EMBL/GenBank/DDBJ whole genome shotgun (WGS) entry which is preliminary data.</text>
</comment>
<evidence type="ECO:0000259" key="2">
    <source>
        <dbReference type="Pfam" id="PF00881"/>
    </source>
</evidence>
<name>A0A9W7G2T6_9STRA</name>
<reference evidence="4" key="1">
    <citation type="journal article" date="2023" name="Commun. Biol.">
        <title>Genome analysis of Parmales, the sister group of diatoms, reveals the evolutionary specialization of diatoms from phago-mixotrophs to photoautotrophs.</title>
        <authorList>
            <person name="Ban H."/>
            <person name="Sato S."/>
            <person name="Yoshikawa S."/>
            <person name="Yamada K."/>
            <person name="Nakamura Y."/>
            <person name="Ichinomiya M."/>
            <person name="Sato N."/>
            <person name="Blanc-Mathieu R."/>
            <person name="Endo H."/>
            <person name="Kuwata A."/>
            <person name="Ogata H."/>
        </authorList>
    </citation>
    <scope>NUCLEOTIDE SEQUENCE [LARGE SCALE GENOMIC DNA]</scope>
</reference>
<keyword evidence="1" id="KW-0732">Signal</keyword>
<dbReference type="Gene3D" id="3.40.109.10">
    <property type="entry name" value="NADH Oxidase"/>
    <property type="match status" value="1"/>
</dbReference>
<dbReference type="PANTHER" id="PTHR43821:SF1">
    <property type="entry name" value="NAD(P)H NITROREDUCTASE YDJA-RELATED"/>
    <property type="match status" value="1"/>
</dbReference>
<dbReference type="InterPro" id="IPR000415">
    <property type="entry name" value="Nitroreductase-like"/>
</dbReference>
<accession>A0A9W7G2T6</accession>